<evidence type="ECO:0000313" key="4">
    <source>
        <dbReference type="EMBL" id="CAD9188728.1"/>
    </source>
</evidence>
<dbReference type="InterPro" id="IPR013083">
    <property type="entry name" value="Znf_RING/FYVE/PHD"/>
</dbReference>
<evidence type="ECO:0000256" key="2">
    <source>
        <dbReference type="SAM" id="MobiDB-lite"/>
    </source>
</evidence>
<name>A0A7S1S9T5_ALECA</name>
<keyword evidence="1" id="KW-0862">Zinc</keyword>
<organism evidence="4">
    <name type="scientific">Alexandrium catenella</name>
    <name type="common">Red tide dinoflagellate</name>
    <name type="synonym">Gonyaulax catenella</name>
    <dbReference type="NCBI Taxonomy" id="2925"/>
    <lineage>
        <taxon>Eukaryota</taxon>
        <taxon>Sar</taxon>
        <taxon>Alveolata</taxon>
        <taxon>Dinophyceae</taxon>
        <taxon>Gonyaulacales</taxon>
        <taxon>Pyrocystaceae</taxon>
        <taxon>Alexandrium</taxon>
    </lineage>
</organism>
<protein>
    <recommendedName>
        <fullName evidence="3">RING-type domain-containing protein</fullName>
    </recommendedName>
</protein>
<dbReference type="GO" id="GO:0008270">
    <property type="term" value="F:zinc ion binding"/>
    <property type="evidence" value="ECO:0007669"/>
    <property type="project" value="UniProtKB-KW"/>
</dbReference>
<keyword evidence="1" id="KW-0863">Zinc-finger</keyword>
<evidence type="ECO:0000259" key="3">
    <source>
        <dbReference type="PROSITE" id="PS50089"/>
    </source>
</evidence>
<dbReference type="Gene3D" id="3.30.40.10">
    <property type="entry name" value="Zinc/RING finger domain, C3HC4 (zinc finger)"/>
    <property type="match status" value="1"/>
</dbReference>
<evidence type="ECO:0000256" key="1">
    <source>
        <dbReference type="PROSITE-ProRule" id="PRU00175"/>
    </source>
</evidence>
<reference evidence="4" key="1">
    <citation type="submission" date="2021-01" db="EMBL/GenBank/DDBJ databases">
        <authorList>
            <person name="Corre E."/>
            <person name="Pelletier E."/>
            <person name="Niang G."/>
            <person name="Scheremetjew M."/>
            <person name="Finn R."/>
            <person name="Kale V."/>
            <person name="Holt S."/>
            <person name="Cochrane G."/>
            <person name="Meng A."/>
            <person name="Brown T."/>
            <person name="Cohen L."/>
        </authorList>
    </citation>
    <scope>NUCLEOTIDE SEQUENCE</scope>
    <source>
        <strain evidence="4">OF101</strain>
    </source>
</reference>
<accession>A0A7S1S9T5</accession>
<feature type="domain" description="RING-type" evidence="3">
    <location>
        <begin position="301"/>
        <end position="347"/>
    </location>
</feature>
<feature type="region of interest" description="Disordered" evidence="2">
    <location>
        <begin position="1"/>
        <end position="36"/>
    </location>
</feature>
<dbReference type="EMBL" id="HBGE01109832">
    <property type="protein sequence ID" value="CAD9188728.1"/>
    <property type="molecule type" value="Transcribed_RNA"/>
</dbReference>
<sequence>MGAGLSGAAPAQTASDEDRWVQRVHEAQSRRTPEALQAARQRIESARQAEVSVRKCRAVKSHAVRSRALAAECLTQMASSSSPEEHMAVQGRWQSAQLASRARQDQAWGKAHQAAGSALMRTAAAAAVMADASDDEEEAMQEAAQLVGAANARTMAAVGSEGLATAAGCGSAPMGALPGGSGAVDALLAQLREEPADESECTAKFLLYEGYASEVEQMRGSLLKFHAESWTAVPAAVAADMDKKVRGIDSAEAMGIPDGAREWFVFHMMRKAERNNLKMASVLEGFEKSLEFLAANSQSECPICLEAFTERGEHSAETLSCCHKVCSDCWEHWSAVTHGRPFCPLCRQDEFLGAVASRAPSAR</sequence>
<gene>
    <name evidence="4" type="ORF">ACAT0790_LOCUS65502</name>
</gene>
<dbReference type="AlphaFoldDB" id="A0A7S1S9T5"/>
<dbReference type="InterPro" id="IPR001841">
    <property type="entry name" value="Znf_RING"/>
</dbReference>
<dbReference type="Pfam" id="PF13639">
    <property type="entry name" value="zf-RING_2"/>
    <property type="match status" value="1"/>
</dbReference>
<keyword evidence="1" id="KW-0479">Metal-binding</keyword>
<dbReference type="PROSITE" id="PS50089">
    <property type="entry name" value="ZF_RING_2"/>
    <property type="match status" value="1"/>
</dbReference>
<proteinExistence type="predicted"/>
<feature type="compositionally biased region" description="Basic and acidic residues" evidence="2">
    <location>
        <begin position="16"/>
        <end position="33"/>
    </location>
</feature>
<dbReference type="SUPFAM" id="SSF57850">
    <property type="entry name" value="RING/U-box"/>
    <property type="match status" value="1"/>
</dbReference>